<evidence type="ECO:0000313" key="5">
    <source>
        <dbReference type="RefSeq" id="XP_022339158.1"/>
    </source>
</evidence>
<keyword evidence="1" id="KW-0677">Repeat</keyword>
<dbReference type="GO" id="GO:0005886">
    <property type="term" value="C:plasma membrane"/>
    <property type="evidence" value="ECO:0007669"/>
    <property type="project" value="TreeGrafter"/>
</dbReference>
<feature type="domain" description="PH" evidence="3">
    <location>
        <begin position="6"/>
        <end position="124"/>
    </location>
</feature>
<dbReference type="InterPro" id="IPR001849">
    <property type="entry name" value="PH_domain"/>
</dbReference>
<dbReference type="InterPro" id="IPR036034">
    <property type="entry name" value="PDZ_sf"/>
</dbReference>
<evidence type="ECO:0000313" key="6">
    <source>
        <dbReference type="RefSeq" id="XP_022339159.1"/>
    </source>
</evidence>
<dbReference type="InterPro" id="IPR051230">
    <property type="entry name" value="APP-Binding"/>
</dbReference>
<dbReference type="InterPro" id="IPR011993">
    <property type="entry name" value="PH-like_dom_sf"/>
</dbReference>
<evidence type="ECO:0000313" key="7">
    <source>
        <dbReference type="RefSeq" id="XP_022339160.1"/>
    </source>
</evidence>
<feature type="compositionally biased region" description="Acidic residues" evidence="2">
    <location>
        <begin position="738"/>
        <end position="747"/>
    </location>
</feature>
<dbReference type="GeneID" id="111134442"/>
<evidence type="ECO:0000313" key="4">
    <source>
        <dbReference type="Proteomes" id="UP000694844"/>
    </source>
</evidence>
<dbReference type="AlphaFoldDB" id="A0A8B8EHI3"/>
<feature type="compositionally biased region" description="Polar residues" evidence="2">
    <location>
        <begin position="628"/>
        <end position="639"/>
    </location>
</feature>
<evidence type="ECO:0000256" key="1">
    <source>
        <dbReference type="ARBA" id="ARBA00022737"/>
    </source>
</evidence>
<protein>
    <submittedName>
        <fullName evidence="5 6">Uncharacterized protein LOC111134442 isoform X1</fullName>
    </submittedName>
</protein>
<dbReference type="SMART" id="SM00233">
    <property type="entry name" value="PH"/>
    <property type="match status" value="1"/>
</dbReference>
<dbReference type="GO" id="GO:0005737">
    <property type="term" value="C:cytoplasm"/>
    <property type="evidence" value="ECO:0007669"/>
    <property type="project" value="TreeGrafter"/>
</dbReference>
<dbReference type="SUPFAM" id="SSF50729">
    <property type="entry name" value="PH domain-like"/>
    <property type="match status" value="1"/>
</dbReference>
<dbReference type="SUPFAM" id="SSF50156">
    <property type="entry name" value="PDZ domain-like"/>
    <property type="match status" value="1"/>
</dbReference>
<feature type="compositionally biased region" description="Polar residues" evidence="2">
    <location>
        <begin position="514"/>
        <end position="527"/>
    </location>
</feature>
<dbReference type="OrthoDB" id="6126662at2759"/>
<reference evidence="5 6" key="1">
    <citation type="submission" date="2025-04" db="UniProtKB">
        <authorList>
            <consortium name="RefSeq"/>
        </authorList>
    </citation>
    <scope>IDENTIFICATION</scope>
    <source>
        <tissue evidence="5 6">Whole sample</tissue>
    </source>
</reference>
<organism evidence="4 6">
    <name type="scientific">Crassostrea virginica</name>
    <name type="common">Eastern oyster</name>
    <dbReference type="NCBI Taxonomy" id="6565"/>
    <lineage>
        <taxon>Eukaryota</taxon>
        <taxon>Metazoa</taxon>
        <taxon>Spiralia</taxon>
        <taxon>Lophotrochozoa</taxon>
        <taxon>Mollusca</taxon>
        <taxon>Bivalvia</taxon>
        <taxon>Autobranchia</taxon>
        <taxon>Pteriomorphia</taxon>
        <taxon>Ostreida</taxon>
        <taxon>Ostreoidea</taxon>
        <taxon>Ostreidae</taxon>
        <taxon>Crassostrea</taxon>
    </lineage>
</organism>
<feature type="compositionally biased region" description="Basic residues" evidence="2">
    <location>
        <begin position="278"/>
        <end position="289"/>
    </location>
</feature>
<dbReference type="PANTHER" id="PTHR12345">
    <property type="entry name" value="SYNTENIN RELATED"/>
    <property type="match status" value="1"/>
</dbReference>
<name>A0A8B8EHI3_CRAVI</name>
<feature type="region of interest" description="Disordered" evidence="2">
    <location>
        <begin position="217"/>
        <end position="304"/>
    </location>
</feature>
<proteinExistence type="predicted"/>
<feature type="compositionally biased region" description="Basic residues" evidence="2">
    <location>
        <begin position="759"/>
        <end position="773"/>
    </location>
</feature>
<sequence>MSMDNIIKQGYLKKAHPTSPSSTGASFATSIKQLFEPQRWYVFGMKSGIPFLEYYDKEESAFSGEPLHSFCMANCKRITYTMGRLNKVWTFCIFLDDRILELTAESRDSMLSWCRILERTLHAFGNLRKSSSEHVYSAYPIKRPPRKSLPLTPPDSPEPLGAEAPPLPPNNPSAPQEREGIFESQSSLMTSLRNSGNLQKNSTGLRESLILASISSNTSDDGVCHSLPEDGGSRSMLGDQGQEGDIDSDPEYSDAAWTKDDSQIQFTSTNQGKTGNGHGKKGNGHRHARNHGDSDSSASEPDTTYEEDFVTEDFFVSNKKLQKSPAMQRRFLDDLGIRKSPTPKPVRPVSMINYPPHINIYENFNANQPLDPNLNLPPVVPRNEGKTEIPTDGNLTRESNYSLVRRPRMCSGDTPTTPTNNSNTESQYDLAKLQFPDDPNVSDRPLSDPYLAMSECDKNKTLTKQPVNVHELDDGYQAIRSDDESNLFDYEVMSCDTKSQMRVLLPSHGEGKRQSGQSDASSANRDSGSVFEGSRNSSSKEENLYAPFPVDNPSSNSENIPDLPPPRLSGSESPKCSSPEKPPRSKKGSVFSPPHSNRNSGEQSAVSDAPSPQPPPLESLPVRRTLQDVLSSDFPSSNYPPKVGGHARSLTDLYRSDDPDRGNIYSVQPLPPTRKNIPPLTDYAFVKPKSEDRSEIPQLPPPRRQVPNRTELKGPQSPPLQSFKFKPGISEPSVSAESQDDSDEYEDATMMNGQPPRPPPRRSTKPHLNKSKSYHNAEEQAQITQDDIPMRPRSSVVRQQSLQERQRISQTLGVLNVVPLKQSQVEILQQEQRHPSINIAIHRSWGTKIGLVDCFDKVWVAGWDMKTCPRLNDKLHIGDLLIKINDKRVKSSADAQKMYKNADETVTLTVHRLPYAQVIAIHRQETKQPIGIQRDGGTSKIVYVDPNGLAAKHGLQQRARSVLVGSEFCYWCLTEINSRPLDLSFKSNEIEHLLNAVGKDISIVVQPEDFVKELKKQLKKLKNYKELLMKY</sequence>
<dbReference type="RefSeq" id="XP_022339159.1">
    <property type="nucleotide sequence ID" value="XM_022483451.1"/>
</dbReference>
<evidence type="ECO:0000256" key="2">
    <source>
        <dbReference type="SAM" id="MobiDB-lite"/>
    </source>
</evidence>
<dbReference type="Proteomes" id="UP000694844">
    <property type="component" value="Chromosome 5"/>
</dbReference>
<dbReference type="PANTHER" id="PTHR12345:SF11">
    <property type="entry name" value="FI13065P"/>
    <property type="match status" value="1"/>
</dbReference>
<dbReference type="RefSeq" id="XP_022339158.1">
    <property type="nucleotide sequence ID" value="XM_022483450.1"/>
</dbReference>
<evidence type="ECO:0000259" key="3">
    <source>
        <dbReference type="SMART" id="SM00233"/>
    </source>
</evidence>
<dbReference type="RefSeq" id="XP_022339160.1">
    <property type="nucleotide sequence ID" value="XM_022483452.1"/>
</dbReference>
<feature type="region of interest" description="Disordered" evidence="2">
    <location>
        <begin position="143"/>
        <end position="179"/>
    </location>
</feature>
<feature type="compositionally biased region" description="Low complexity" evidence="2">
    <location>
        <begin position="569"/>
        <end position="579"/>
    </location>
</feature>
<feature type="region of interest" description="Disordered" evidence="2">
    <location>
        <begin position="507"/>
        <end position="796"/>
    </location>
</feature>
<dbReference type="KEGG" id="cvn:111134442"/>
<keyword evidence="4" id="KW-1185">Reference proteome</keyword>
<feature type="compositionally biased region" description="Acidic residues" evidence="2">
    <location>
        <begin position="242"/>
        <end position="252"/>
    </location>
</feature>
<gene>
    <name evidence="5 6 7" type="primary">LOC111134442</name>
</gene>
<accession>A0A8B8EHI3</accession>
<dbReference type="Gene3D" id="2.30.29.30">
    <property type="entry name" value="Pleckstrin-homology domain (PH domain)/Phosphotyrosine-binding domain (PTB)"/>
    <property type="match status" value="1"/>
</dbReference>